<dbReference type="InterPro" id="IPR036890">
    <property type="entry name" value="HATPase_C_sf"/>
</dbReference>
<feature type="domain" description="Response regulatory" evidence="11">
    <location>
        <begin position="521"/>
        <end position="635"/>
    </location>
</feature>
<evidence type="ECO:0000256" key="9">
    <source>
        <dbReference type="SAM" id="Phobius"/>
    </source>
</evidence>
<dbReference type="Pfam" id="PF00072">
    <property type="entry name" value="Response_reg"/>
    <property type="match status" value="1"/>
</dbReference>
<evidence type="ECO:0000256" key="7">
    <source>
        <dbReference type="ARBA" id="ARBA00023012"/>
    </source>
</evidence>
<dbReference type="Pfam" id="PF02518">
    <property type="entry name" value="HATPase_c"/>
    <property type="match status" value="1"/>
</dbReference>
<dbReference type="SUPFAM" id="SSF52172">
    <property type="entry name" value="CheY-like"/>
    <property type="match status" value="1"/>
</dbReference>
<feature type="domain" description="Histidine kinase" evidence="10">
    <location>
        <begin position="299"/>
        <end position="506"/>
    </location>
</feature>
<feature type="transmembrane region" description="Helical" evidence="9">
    <location>
        <begin position="93"/>
        <end position="112"/>
    </location>
</feature>
<dbReference type="SMART" id="SM00387">
    <property type="entry name" value="HATPase_c"/>
    <property type="match status" value="1"/>
</dbReference>
<feature type="transmembrane region" description="Helical" evidence="9">
    <location>
        <begin position="147"/>
        <end position="164"/>
    </location>
</feature>
<organism evidence="12 13">
    <name type="scientific">Dyella tabacisoli</name>
    <dbReference type="NCBI Taxonomy" id="2282381"/>
    <lineage>
        <taxon>Bacteria</taxon>
        <taxon>Pseudomonadati</taxon>
        <taxon>Pseudomonadota</taxon>
        <taxon>Gammaproteobacteria</taxon>
        <taxon>Lysobacterales</taxon>
        <taxon>Rhodanobacteraceae</taxon>
        <taxon>Dyella</taxon>
    </lineage>
</organism>
<proteinExistence type="predicted"/>
<dbReference type="InterPro" id="IPR001789">
    <property type="entry name" value="Sig_transdc_resp-reg_receiver"/>
</dbReference>
<keyword evidence="4" id="KW-0547">Nucleotide-binding</keyword>
<dbReference type="InterPro" id="IPR036097">
    <property type="entry name" value="HisK_dim/P_sf"/>
</dbReference>
<evidence type="ECO:0000256" key="6">
    <source>
        <dbReference type="ARBA" id="ARBA00022840"/>
    </source>
</evidence>
<dbReference type="AlphaFoldDB" id="A0A369UMD4"/>
<dbReference type="GO" id="GO:0000155">
    <property type="term" value="F:phosphorelay sensor kinase activity"/>
    <property type="evidence" value="ECO:0007669"/>
    <property type="project" value="InterPro"/>
</dbReference>
<keyword evidence="8" id="KW-0597">Phosphoprotein</keyword>
<keyword evidence="6" id="KW-0067">ATP-binding</keyword>
<dbReference type="Gene3D" id="1.10.287.130">
    <property type="match status" value="1"/>
</dbReference>
<sequence>MASSHPIPTDPLPAIRTCAILWTDRINSTATGQSHQIDPPREKPVPEITPFHAAHAAELLPRTLNPFRWFARWLRNVPIDDPLEWRNAPMLQILLLILCIFFPLSIIPHWVTRGNQPIDWPSEVRNLFTMSLFWFCFWLVRRGRFKFSTGLFIAGTLVLMSISYRHHGLKAELALQATQIYPLVLGGLLMGRRALWGITLAMLAMLGMGALVDNYEGDGNTTMAIINFIRCGLGFVIVAVILDRSVSALRETLNLANLRGEDLLRIQKTLQQEILEKERSQAQLIQSQKVEAVGRISSGIAHDFNNILGVIMGYASRPDASDSLPVATDSLDGIKLAAQRGAMAIRRILSLGRNESSTLELIDTRTVVGDMLPLIQQIFGKRVVLRTHLTDDALPVHINRSELELTLLNIATNARDAMPDGGTFTIAATAEGEHALISLTDNGLGMSAEVRERLFDLFYTTKPEGLGSGIGLAVVKRFVDDAGGRIEVLGEQGQGTSLRIYLPLFDGQNESSAIVSIDGLHVLLVEDDEALRALLAEALRAAGASVLAAGSNKEAIKLARQSEQLDVLISDFHLPDATGNDVIEQVTSMYPALHCLIISANESLTAVRPAHGLITQVLAKPFAPARLVDAVGAMVSSKLERIA</sequence>
<evidence type="ECO:0000313" key="13">
    <source>
        <dbReference type="Proteomes" id="UP000253782"/>
    </source>
</evidence>
<dbReference type="Gene3D" id="3.30.565.10">
    <property type="entry name" value="Histidine kinase-like ATPase, C-terminal domain"/>
    <property type="match status" value="1"/>
</dbReference>
<dbReference type="PRINTS" id="PR00344">
    <property type="entry name" value="BCTRLSENSOR"/>
</dbReference>
<dbReference type="PANTHER" id="PTHR43065:SF46">
    <property type="entry name" value="C4-DICARBOXYLATE TRANSPORT SENSOR PROTEIN DCTB"/>
    <property type="match status" value="1"/>
</dbReference>
<dbReference type="SMART" id="SM00448">
    <property type="entry name" value="REC"/>
    <property type="match status" value="1"/>
</dbReference>
<feature type="transmembrane region" description="Helical" evidence="9">
    <location>
        <begin position="224"/>
        <end position="242"/>
    </location>
</feature>
<dbReference type="Proteomes" id="UP000253782">
    <property type="component" value="Unassembled WGS sequence"/>
</dbReference>
<feature type="transmembrane region" description="Helical" evidence="9">
    <location>
        <begin position="194"/>
        <end position="212"/>
    </location>
</feature>
<dbReference type="GO" id="GO:0005524">
    <property type="term" value="F:ATP binding"/>
    <property type="evidence" value="ECO:0007669"/>
    <property type="project" value="UniProtKB-KW"/>
</dbReference>
<evidence type="ECO:0000256" key="8">
    <source>
        <dbReference type="PROSITE-ProRule" id="PRU00169"/>
    </source>
</evidence>
<dbReference type="PROSITE" id="PS50109">
    <property type="entry name" value="HIS_KIN"/>
    <property type="match status" value="1"/>
</dbReference>
<keyword evidence="3" id="KW-0808">Transferase</keyword>
<dbReference type="PROSITE" id="PS50110">
    <property type="entry name" value="RESPONSE_REGULATORY"/>
    <property type="match status" value="1"/>
</dbReference>
<dbReference type="OrthoDB" id="9770473at2"/>
<evidence type="ECO:0000259" key="10">
    <source>
        <dbReference type="PROSITE" id="PS50109"/>
    </source>
</evidence>
<gene>
    <name evidence="12" type="ORF">DVJ77_11420</name>
</gene>
<keyword evidence="13" id="KW-1185">Reference proteome</keyword>
<dbReference type="SUPFAM" id="SSF55874">
    <property type="entry name" value="ATPase domain of HSP90 chaperone/DNA topoisomerase II/histidine kinase"/>
    <property type="match status" value="1"/>
</dbReference>
<keyword evidence="7" id="KW-0902">Two-component regulatory system</keyword>
<dbReference type="InterPro" id="IPR004358">
    <property type="entry name" value="Sig_transdc_His_kin-like_C"/>
</dbReference>
<comment type="caution">
    <text evidence="12">The sequence shown here is derived from an EMBL/GenBank/DDBJ whole genome shotgun (WGS) entry which is preliminary data.</text>
</comment>
<keyword evidence="9" id="KW-1133">Transmembrane helix</keyword>
<accession>A0A369UMD4</accession>
<keyword evidence="5" id="KW-0418">Kinase</keyword>
<comment type="catalytic activity">
    <reaction evidence="1">
        <text>ATP + protein L-histidine = ADP + protein N-phospho-L-histidine.</text>
        <dbReference type="EC" id="2.7.13.3"/>
    </reaction>
</comment>
<dbReference type="PANTHER" id="PTHR43065">
    <property type="entry name" value="SENSOR HISTIDINE KINASE"/>
    <property type="match status" value="1"/>
</dbReference>
<evidence type="ECO:0000256" key="3">
    <source>
        <dbReference type="ARBA" id="ARBA00022679"/>
    </source>
</evidence>
<evidence type="ECO:0000313" key="12">
    <source>
        <dbReference type="EMBL" id="RDD81756.1"/>
    </source>
</evidence>
<dbReference type="EMBL" id="QQAH01000009">
    <property type="protein sequence ID" value="RDD81756.1"/>
    <property type="molecule type" value="Genomic_DNA"/>
</dbReference>
<dbReference type="Gene3D" id="3.40.50.2300">
    <property type="match status" value="1"/>
</dbReference>
<evidence type="ECO:0000256" key="4">
    <source>
        <dbReference type="ARBA" id="ARBA00022741"/>
    </source>
</evidence>
<evidence type="ECO:0000256" key="1">
    <source>
        <dbReference type="ARBA" id="ARBA00000085"/>
    </source>
</evidence>
<dbReference type="InterPro" id="IPR011006">
    <property type="entry name" value="CheY-like_superfamily"/>
</dbReference>
<keyword evidence="9" id="KW-0472">Membrane</keyword>
<dbReference type="InterPro" id="IPR005467">
    <property type="entry name" value="His_kinase_dom"/>
</dbReference>
<protein>
    <recommendedName>
        <fullName evidence="2">histidine kinase</fullName>
        <ecNumber evidence="2">2.7.13.3</ecNumber>
    </recommendedName>
</protein>
<dbReference type="InterPro" id="IPR003594">
    <property type="entry name" value="HATPase_dom"/>
</dbReference>
<evidence type="ECO:0000256" key="5">
    <source>
        <dbReference type="ARBA" id="ARBA00022777"/>
    </source>
</evidence>
<dbReference type="SUPFAM" id="SSF47384">
    <property type="entry name" value="Homodimeric domain of signal transducing histidine kinase"/>
    <property type="match status" value="1"/>
</dbReference>
<evidence type="ECO:0000256" key="2">
    <source>
        <dbReference type="ARBA" id="ARBA00012438"/>
    </source>
</evidence>
<feature type="modified residue" description="4-aspartylphosphate" evidence="8">
    <location>
        <position position="571"/>
    </location>
</feature>
<evidence type="ECO:0000259" key="11">
    <source>
        <dbReference type="PROSITE" id="PS50110"/>
    </source>
</evidence>
<dbReference type="EC" id="2.7.13.3" evidence="2"/>
<reference evidence="12 13" key="1">
    <citation type="submission" date="2018-07" db="EMBL/GenBank/DDBJ databases">
        <title>Dyella tabacisoli L4-6T, whole genome shotgun sequence.</title>
        <authorList>
            <person name="Zhou X.-K."/>
            <person name="Li W.-J."/>
            <person name="Duan Y.-Q."/>
        </authorList>
    </citation>
    <scope>NUCLEOTIDE SEQUENCE [LARGE SCALE GENOMIC DNA]</scope>
    <source>
        <strain evidence="12 13">L4-6</strain>
    </source>
</reference>
<keyword evidence="9" id="KW-0812">Transmembrane</keyword>
<name>A0A369UMD4_9GAMM</name>
<feature type="transmembrane region" description="Helical" evidence="9">
    <location>
        <begin position="124"/>
        <end position="140"/>
    </location>
</feature>